<keyword evidence="7" id="KW-0804">Transcription</keyword>
<dbReference type="EMBL" id="JAGKSP010000001">
    <property type="protein sequence ID" value="MBP3961677.1"/>
    <property type="molecule type" value="Genomic_DNA"/>
</dbReference>
<dbReference type="InterPro" id="IPR009057">
    <property type="entry name" value="Homeodomain-like_sf"/>
</dbReference>
<dbReference type="SMART" id="SM00448">
    <property type="entry name" value="REC"/>
    <property type="match status" value="1"/>
</dbReference>
<comment type="subcellular location">
    <subcellularLocation>
        <location evidence="1">Cytoplasm</location>
    </subcellularLocation>
</comment>
<reference evidence="11 13" key="1">
    <citation type="submission" date="2021-04" db="EMBL/GenBank/DDBJ databases">
        <title>Paenibacillus sp. DLE-14 whole genome sequence.</title>
        <authorList>
            <person name="Ham Y.J."/>
        </authorList>
    </citation>
    <scope>NUCLEOTIDE SEQUENCE [LARGE SCALE GENOMIC DNA]</scope>
    <source>
        <strain evidence="11 13">DLE-14</strain>
    </source>
</reference>
<evidence type="ECO:0000259" key="9">
    <source>
        <dbReference type="PROSITE" id="PS01124"/>
    </source>
</evidence>
<feature type="domain" description="Response regulatory" evidence="10">
    <location>
        <begin position="3"/>
        <end position="120"/>
    </location>
</feature>
<accession>A0ABS5C7P0</accession>
<keyword evidence="2" id="KW-0963">Cytoplasm</keyword>
<evidence type="ECO:0000256" key="6">
    <source>
        <dbReference type="ARBA" id="ARBA00023125"/>
    </source>
</evidence>
<evidence type="ECO:0000256" key="1">
    <source>
        <dbReference type="ARBA" id="ARBA00004496"/>
    </source>
</evidence>
<evidence type="ECO:0000256" key="3">
    <source>
        <dbReference type="ARBA" id="ARBA00022553"/>
    </source>
</evidence>
<dbReference type="Pfam" id="PF12833">
    <property type="entry name" value="HTH_18"/>
    <property type="match status" value="1"/>
</dbReference>
<dbReference type="InterPro" id="IPR001789">
    <property type="entry name" value="Sig_transdc_resp-reg_receiver"/>
</dbReference>
<keyword evidence="3 8" id="KW-0597">Phosphoprotein</keyword>
<keyword evidence="13" id="KW-1185">Reference proteome</keyword>
<keyword evidence="5" id="KW-0805">Transcription regulation</keyword>
<dbReference type="PANTHER" id="PTHR42713:SF3">
    <property type="entry name" value="TRANSCRIPTIONAL REGULATORY PROTEIN HPTR"/>
    <property type="match status" value="1"/>
</dbReference>
<evidence type="ECO:0000313" key="12">
    <source>
        <dbReference type="EMBL" id="MBP3963653.1"/>
    </source>
</evidence>
<dbReference type="SUPFAM" id="SSF52172">
    <property type="entry name" value="CheY-like"/>
    <property type="match status" value="1"/>
</dbReference>
<evidence type="ECO:0000256" key="7">
    <source>
        <dbReference type="ARBA" id="ARBA00023163"/>
    </source>
</evidence>
<dbReference type="InterPro" id="IPR018060">
    <property type="entry name" value="HTH_AraC"/>
</dbReference>
<protein>
    <submittedName>
        <fullName evidence="11">Response regulator transcription factor</fullName>
    </submittedName>
</protein>
<dbReference type="InterPro" id="IPR020449">
    <property type="entry name" value="Tscrpt_reg_AraC-type_HTH"/>
</dbReference>
<dbReference type="PRINTS" id="PR00032">
    <property type="entry name" value="HTHARAC"/>
</dbReference>
<sequence>MYKVLITDDEPTIREGLRTLIDWNELGYEVVDTAANGKDALAKYDRHKPDLMIVDIRMPGMSGLELIDQLRKNEQSVHVLILSGYADFDYAKKAIALDTDGYLLKPVDEDELVDYLVKLHATLMRESAQKLKSELKEVWNRERIVQSYLIPGSQVPAALQENELTDADLNWDSYTVVLLKMQGKGHEIEHGQLMRLKGLFVQAFEETGTGVVFTMDSFIGLLAKKDLSLEQKRQALFKDMAALLSQEDLAFTAAAGSSVNRLEDIGSSYEEAAKFVSMRFFYAGGQLITAETAPIAKTAPIIDAAAEETVFDCGETAAKLFFAIDIGNAKAIAELVAEKGKFLLACGSSEQTIKATLAEIVTCVISKLSQHDPDMQTRGGQLSASIHAIFEQTHYNEMELHVIAFLQGLKPESATVGTGKQIKKMLDLIQRNYVENLKLDALAAVFNYNSAYLGKLFKNETGEYFNTYLDKVRVEKAKELLTQGMKVYLVAEKVGYSNVDYFHSKFRKYVGTSPSSYRKM</sequence>
<dbReference type="InterPro" id="IPR051552">
    <property type="entry name" value="HptR"/>
</dbReference>
<evidence type="ECO:0000256" key="4">
    <source>
        <dbReference type="ARBA" id="ARBA00023012"/>
    </source>
</evidence>
<dbReference type="EMBL" id="JAGKSP010000004">
    <property type="protein sequence ID" value="MBP3963653.1"/>
    <property type="molecule type" value="Genomic_DNA"/>
</dbReference>
<dbReference type="SUPFAM" id="SSF46689">
    <property type="entry name" value="Homeodomain-like"/>
    <property type="match status" value="2"/>
</dbReference>
<dbReference type="Proteomes" id="UP000673394">
    <property type="component" value="Unassembled WGS sequence"/>
</dbReference>
<feature type="modified residue" description="4-aspartylphosphate" evidence="8">
    <location>
        <position position="55"/>
    </location>
</feature>
<evidence type="ECO:0000313" key="11">
    <source>
        <dbReference type="EMBL" id="MBP3961677.1"/>
    </source>
</evidence>
<organism evidence="11 13">
    <name type="scientific">Paenibacillus lignilyticus</name>
    <dbReference type="NCBI Taxonomy" id="1172615"/>
    <lineage>
        <taxon>Bacteria</taxon>
        <taxon>Bacillati</taxon>
        <taxon>Bacillota</taxon>
        <taxon>Bacilli</taxon>
        <taxon>Bacillales</taxon>
        <taxon>Paenibacillaceae</taxon>
        <taxon>Paenibacillus</taxon>
    </lineage>
</organism>
<evidence type="ECO:0000256" key="8">
    <source>
        <dbReference type="PROSITE-ProRule" id="PRU00169"/>
    </source>
</evidence>
<dbReference type="PANTHER" id="PTHR42713">
    <property type="entry name" value="HISTIDINE KINASE-RELATED"/>
    <property type="match status" value="1"/>
</dbReference>
<dbReference type="Gene3D" id="1.10.10.60">
    <property type="entry name" value="Homeodomain-like"/>
    <property type="match status" value="2"/>
</dbReference>
<evidence type="ECO:0000313" key="13">
    <source>
        <dbReference type="Proteomes" id="UP000673394"/>
    </source>
</evidence>
<dbReference type="CDD" id="cd17536">
    <property type="entry name" value="REC_YesN-like"/>
    <property type="match status" value="1"/>
</dbReference>
<proteinExistence type="predicted"/>
<evidence type="ECO:0000259" key="10">
    <source>
        <dbReference type="PROSITE" id="PS50110"/>
    </source>
</evidence>
<dbReference type="PROSITE" id="PS50110">
    <property type="entry name" value="RESPONSE_REGULATORY"/>
    <property type="match status" value="1"/>
</dbReference>
<dbReference type="SMART" id="SM00342">
    <property type="entry name" value="HTH_ARAC"/>
    <property type="match status" value="1"/>
</dbReference>
<feature type="domain" description="HTH araC/xylS-type" evidence="9">
    <location>
        <begin position="423"/>
        <end position="520"/>
    </location>
</feature>
<evidence type="ECO:0000256" key="5">
    <source>
        <dbReference type="ARBA" id="ARBA00023015"/>
    </source>
</evidence>
<evidence type="ECO:0000256" key="2">
    <source>
        <dbReference type="ARBA" id="ARBA00022490"/>
    </source>
</evidence>
<gene>
    <name evidence="11" type="ORF">I8J30_03065</name>
    <name evidence="12" type="ORF">I8J30_13130</name>
</gene>
<keyword evidence="6" id="KW-0238">DNA-binding</keyword>
<dbReference type="PROSITE" id="PS01124">
    <property type="entry name" value="HTH_ARAC_FAMILY_2"/>
    <property type="match status" value="1"/>
</dbReference>
<dbReference type="InterPro" id="IPR011006">
    <property type="entry name" value="CheY-like_superfamily"/>
</dbReference>
<dbReference type="RefSeq" id="WP_210655256.1">
    <property type="nucleotide sequence ID" value="NZ_JAGKSP010000001.1"/>
</dbReference>
<keyword evidence="4" id="KW-0902">Two-component regulatory system</keyword>
<name>A0ABS5C7P0_9BACL</name>
<dbReference type="Pfam" id="PF00072">
    <property type="entry name" value="Response_reg"/>
    <property type="match status" value="1"/>
</dbReference>
<dbReference type="Gene3D" id="3.40.50.2300">
    <property type="match status" value="1"/>
</dbReference>
<comment type="caution">
    <text evidence="11">The sequence shown here is derived from an EMBL/GenBank/DDBJ whole genome shotgun (WGS) entry which is preliminary data.</text>
</comment>